<dbReference type="EMBL" id="ML987208">
    <property type="protein sequence ID" value="KAF2242272.1"/>
    <property type="molecule type" value="Genomic_DNA"/>
</dbReference>
<comment type="similarity">
    <text evidence="1">Belongs to the carotenoid oxygenase family.</text>
</comment>
<evidence type="ECO:0000256" key="1">
    <source>
        <dbReference type="ARBA" id="ARBA00006787"/>
    </source>
</evidence>
<dbReference type="PANTHER" id="PTHR10543:SF89">
    <property type="entry name" value="CAROTENOID 9,10(9',10')-CLEAVAGE DIOXYGENASE 1"/>
    <property type="match status" value="1"/>
</dbReference>
<keyword evidence="8" id="KW-1185">Reference proteome</keyword>
<proteinExistence type="inferred from homology"/>
<evidence type="ECO:0000256" key="3">
    <source>
        <dbReference type="ARBA" id="ARBA00023002"/>
    </source>
</evidence>
<accession>A0A6A6HX15</accession>
<evidence type="ECO:0008006" key="9">
    <source>
        <dbReference type="Google" id="ProtNLM"/>
    </source>
</evidence>
<evidence type="ECO:0000256" key="2">
    <source>
        <dbReference type="ARBA" id="ARBA00022723"/>
    </source>
</evidence>
<dbReference type="OrthoDB" id="1069523at2759"/>
<keyword evidence="3" id="KW-0560">Oxidoreductase</keyword>
<evidence type="ECO:0000313" key="8">
    <source>
        <dbReference type="Proteomes" id="UP000800094"/>
    </source>
</evidence>
<gene>
    <name evidence="7" type="ORF">BU26DRAFT_534830</name>
</gene>
<dbReference type="Pfam" id="PF03055">
    <property type="entry name" value="RPE65"/>
    <property type="match status" value="1"/>
</dbReference>
<dbReference type="InterPro" id="IPR004294">
    <property type="entry name" value="Carotenoid_Oase"/>
</dbReference>
<organism evidence="7 8">
    <name type="scientific">Trematosphaeria pertusa</name>
    <dbReference type="NCBI Taxonomy" id="390896"/>
    <lineage>
        <taxon>Eukaryota</taxon>
        <taxon>Fungi</taxon>
        <taxon>Dikarya</taxon>
        <taxon>Ascomycota</taxon>
        <taxon>Pezizomycotina</taxon>
        <taxon>Dothideomycetes</taxon>
        <taxon>Pleosporomycetidae</taxon>
        <taxon>Pleosporales</taxon>
        <taxon>Massarineae</taxon>
        <taxon>Trematosphaeriaceae</taxon>
        <taxon>Trematosphaeria</taxon>
    </lineage>
</organism>
<evidence type="ECO:0000256" key="6">
    <source>
        <dbReference type="SAM" id="MobiDB-lite"/>
    </source>
</evidence>
<dbReference type="RefSeq" id="XP_033677276.1">
    <property type="nucleotide sequence ID" value="XM_033831235.1"/>
</dbReference>
<feature type="region of interest" description="Disordered" evidence="6">
    <location>
        <begin position="1"/>
        <end position="20"/>
    </location>
</feature>
<evidence type="ECO:0000256" key="5">
    <source>
        <dbReference type="PIRSR" id="PIRSR604294-1"/>
    </source>
</evidence>
<keyword evidence="4 5" id="KW-0408">Iron</keyword>
<feature type="compositionally biased region" description="Basic and acidic residues" evidence="6">
    <location>
        <begin position="1"/>
        <end position="10"/>
    </location>
</feature>
<dbReference type="PANTHER" id="PTHR10543">
    <property type="entry name" value="BETA-CAROTENE DIOXYGENASE"/>
    <property type="match status" value="1"/>
</dbReference>
<name>A0A6A6HX15_9PLEO</name>
<keyword evidence="2 5" id="KW-0479">Metal-binding</keyword>
<feature type="binding site" evidence="5">
    <location>
        <position position="146"/>
    </location>
    <ligand>
        <name>Fe cation</name>
        <dbReference type="ChEBI" id="CHEBI:24875"/>
        <note>catalytic</note>
    </ligand>
</feature>
<sequence length="337" mass="37751">MSLRRVDTEGRNSPGEIEGTFYRVMPDPQLPFFVEDDLKFVREREAKRALIGISPPQFTDAVEFKVHSTANTNMLETTGLDDFNGQLLCVTITAHPKLDDETMELLCCGYEAKGDGTPNVCYFSINCAGKFTETVWLVAPIVAMIHDFAITKDWQWDPNVPFCLGVLHRRGASGSDVQLFRAPNAFPGRTVNAYEDGSGDLWPDANGNVSKPEEVSAKLVRFTFDPRSANLELPEPEIVSNEDCEFSRIDDRLAWEKHAHSCFHLMDPRVGADFPTIVPKMGGGHPPYNSSGHLDYNELHIVDTRNFKKLQAVIELPIRLRACLHGNWVDAQDVQLS</sequence>
<evidence type="ECO:0000313" key="7">
    <source>
        <dbReference type="EMBL" id="KAF2242272.1"/>
    </source>
</evidence>
<reference evidence="7" key="1">
    <citation type="journal article" date="2020" name="Stud. Mycol.">
        <title>101 Dothideomycetes genomes: a test case for predicting lifestyles and emergence of pathogens.</title>
        <authorList>
            <person name="Haridas S."/>
            <person name="Albert R."/>
            <person name="Binder M."/>
            <person name="Bloem J."/>
            <person name="Labutti K."/>
            <person name="Salamov A."/>
            <person name="Andreopoulos B."/>
            <person name="Baker S."/>
            <person name="Barry K."/>
            <person name="Bills G."/>
            <person name="Bluhm B."/>
            <person name="Cannon C."/>
            <person name="Castanera R."/>
            <person name="Culley D."/>
            <person name="Daum C."/>
            <person name="Ezra D."/>
            <person name="Gonzalez J."/>
            <person name="Henrissat B."/>
            <person name="Kuo A."/>
            <person name="Liang C."/>
            <person name="Lipzen A."/>
            <person name="Lutzoni F."/>
            <person name="Magnuson J."/>
            <person name="Mondo S."/>
            <person name="Nolan M."/>
            <person name="Ohm R."/>
            <person name="Pangilinan J."/>
            <person name="Park H.-J."/>
            <person name="Ramirez L."/>
            <person name="Alfaro M."/>
            <person name="Sun H."/>
            <person name="Tritt A."/>
            <person name="Yoshinaga Y."/>
            <person name="Zwiers L.-H."/>
            <person name="Turgeon B."/>
            <person name="Goodwin S."/>
            <person name="Spatafora J."/>
            <person name="Crous P."/>
            <person name="Grigoriev I."/>
        </authorList>
    </citation>
    <scope>NUCLEOTIDE SEQUENCE</scope>
    <source>
        <strain evidence="7">CBS 122368</strain>
    </source>
</reference>
<dbReference type="GO" id="GO:0016121">
    <property type="term" value="P:carotene catabolic process"/>
    <property type="evidence" value="ECO:0007669"/>
    <property type="project" value="TreeGrafter"/>
</dbReference>
<dbReference type="Proteomes" id="UP000800094">
    <property type="component" value="Unassembled WGS sequence"/>
</dbReference>
<dbReference type="GO" id="GO:0046872">
    <property type="term" value="F:metal ion binding"/>
    <property type="evidence" value="ECO:0007669"/>
    <property type="project" value="UniProtKB-KW"/>
</dbReference>
<feature type="binding site" evidence="5">
    <location>
        <position position="95"/>
    </location>
    <ligand>
        <name>Fe cation</name>
        <dbReference type="ChEBI" id="CHEBI:24875"/>
        <note>catalytic</note>
    </ligand>
</feature>
<dbReference type="GeneID" id="54584565"/>
<protein>
    <recommendedName>
        <fullName evidence="9">Carotenoid oxygenase</fullName>
    </recommendedName>
</protein>
<comment type="cofactor">
    <cofactor evidence="5">
        <name>Fe(2+)</name>
        <dbReference type="ChEBI" id="CHEBI:29033"/>
    </cofactor>
    <text evidence="5">Binds 1 Fe(2+) ion per subunit.</text>
</comment>
<evidence type="ECO:0000256" key="4">
    <source>
        <dbReference type="ARBA" id="ARBA00023004"/>
    </source>
</evidence>
<dbReference type="AlphaFoldDB" id="A0A6A6HX15"/>
<dbReference type="GO" id="GO:0010436">
    <property type="term" value="F:carotenoid dioxygenase activity"/>
    <property type="evidence" value="ECO:0007669"/>
    <property type="project" value="TreeGrafter"/>
</dbReference>